<evidence type="ECO:0000259" key="4">
    <source>
        <dbReference type="PROSITE" id="PS51118"/>
    </source>
</evidence>
<dbReference type="GO" id="GO:0003677">
    <property type="term" value="F:DNA binding"/>
    <property type="evidence" value="ECO:0007669"/>
    <property type="project" value="UniProtKB-KW"/>
</dbReference>
<keyword evidence="6" id="KW-1185">Reference proteome</keyword>
<dbReference type="OrthoDB" id="9791143at2"/>
<comment type="caution">
    <text evidence="5">The sequence shown here is derived from an EMBL/GenBank/DDBJ whole genome shotgun (WGS) entry which is preliminary data.</text>
</comment>
<dbReference type="Proteomes" id="UP000282076">
    <property type="component" value="Unassembled WGS sequence"/>
</dbReference>
<dbReference type="CDD" id="cd00090">
    <property type="entry name" value="HTH_ARSR"/>
    <property type="match status" value="1"/>
</dbReference>
<dbReference type="InterPro" id="IPR011991">
    <property type="entry name" value="ArsR-like_HTH"/>
</dbReference>
<dbReference type="PANTHER" id="PTHR33204:SF29">
    <property type="entry name" value="TRANSCRIPTIONAL REGULATOR"/>
    <property type="match status" value="1"/>
</dbReference>
<keyword evidence="2" id="KW-0238">DNA-binding</keyword>
<feature type="domain" description="HTH hxlR-type" evidence="4">
    <location>
        <begin position="5"/>
        <end position="103"/>
    </location>
</feature>
<evidence type="ECO:0000313" key="5">
    <source>
        <dbReference type="EMBL" id="RKP57296.1"/>
    </source>
</evidence>
<protein>
    <submittedName>
        <fullName evidence="5">Transcriptional regulator</fullName>
    </submittedName>
</protein>
<sequence>MPYNIPVEATLEVIGGKWKVVILCHLDKGEKRTSELKRLMPGIAQKMLTQQLRELEEARVVKRHVYEQVPPKVVYSLTEYGWSLKPVLDAMCAWGERHIDEVEES</sequence>
<evidence type="ECO:0000256" key="1">
    <source>
        <dbReference type="ARBA" id="ARBA00023015"/>
    </source>
</evidence>
<evidence type="ECO:0000256" key="3">
    <source>
        <dbReference type="ARBA" id="ARBA00023163"/>
    </source>
</evidence>
<dbReference type="InterPro" id="IPR002577">
    <property type="entry name" value="HTH_HxlR"/>
</dbReference>
<accession>A0A494Y3I5</accession>
<dbReference type="AlphaFoldDB" id="A0A494Y3I5"/>
<dbReference type="EMBL" id="RBZM01000002">
    <property type="protein sequence ID" value="RKP57296.1"/>
    <property type="molecule type" value="Genomic_DNA"/>
</dbReference>
<name>A0A494Y3I5_9BACL</name>
<proteinExistence type="predicted"/>
<reference evidence="5 6" key="1">
    <citation type="submission" date="2018-10" db="EMBL/GenBank/DDBJ databases">
        <title>Cohnella sp. M2MS4P-1, whole genome shotgun sequence.</title>
        <authorList>
            <person name="Tuo L."/>
        </authorList>
    </citation>
    <scope>NUCLEOTIDE SEQUENCE [LARGE SCALE GENOMIC DNA]</scope>
    <source>
        <strain evidence="5 6">M2MS4P-1</strain>
    </source>
</reference>
<dbReference type="Gene3D" id="1.10.10.10">
    <property type="entry name" value="Winged helix-like DNA-binding domain superfamily/Winged helix DNA-binding domain"/>
    <property type="match status" value="1"/>
</dbReference>
<keyword evidence="3" id="KW-0804">Transcription</keyword>
<organism evidence="5 6">
    <name type="scientific">Cohnella endophytica</name>
    <dbReference type="NCBI Taxonomy" id="2419778"/>
    <lineage>
        <taxon>Bacteria</taxon>
        <taxon>Bacillati</taxon>
        <taxon>Bacillota</taxon>
        <taxon>Bacilli</taxon>
        <taxon>Bacillales</taxon>
        <taxon>Paenibacillaceae</taxon>
        <taxon>Cohnella</taxon>
    </lineage>
</organism>
<dbReference type="RefSeq" id="WP_120974911.1">
    <property type="nucleotide sequence ID" value="NZ_RBZM01000002.1"/>
</dbReference>
<dbReference type="InterPro" id="IPR036390">
    <property type="entry name" value="WH_DNA-bd_sf"/>
</dbReference>
<dbReference type="PROSITE" id="PS51118">
    <property type="entry name" value="HTH_HXLR"/>
    <property type="match status" value="1"/>
</dbReference>
<dbReference type="Pfam" id="PF01638">
    <property type="entry name" value="HxlR"/>
    <property type="match status" value="1"/>
</dbReference>
<dbReference type="InterPro" id="IPR036388">
    <property type="entry name" value="WH-like_DNA-bd_sf"/>
</dbReference>
<gene>
    <name evidence="5" type="ORF">D7Z26_04770</name>
</gene>
<dbReference type="PANTHER" id="PTHR33204">
    <property type="entry name" value="TRANSCRIPTIONAL REGULATOR, MARR FAMILY"/>
    <property type="match status" value="1"/>
</dbReference>
<evidence type="ECO:0000256" key="2">
    <source>
        <dbReference type="ARBA" id="ARBA00023125"/>
    </source>
</evidence>
<evidence type="ECO:0000313" key="6">
    <source>
        <dbReference type="Proteomes" id="UP000282076"/>
    </source>
</evidence>
<keyword evidence="1" id="KW-0805">Transcription regulation</keyword>
<dbReference type="SUPFAM" id="SSF46785">
    <property type="entry name" value="Winged helix' DNA-binding domain"/>
    <property type="match status" value="1"/>
</dbReference>